<dbReference type="OrthoDB" id="9788916at2"/>
<dbReference type="EMBL" id="CAIT01000009">
    <property type="protein sequence ID" value="CCH55770.1"/>
    <property type="molecule type" value="Genomic_DNA"/>
</dbReference>
<evidence type="ECO:0000259" key="4">
    <source>
        <dbReference type="PROSITE" id="PS51186"/>
    </source>
</evidence>
<dbReference type="InterPro" id="IPR051531">
    <property type="entry name" value="N-acetyltransferase"/>
</dbReference>
<evidence type="ECO:0000256" key="2">
    <source>
        <dbReference type="ARBA" id="ARBA00023315"/>
    </source>
</evidence>
<evidence type="ECO:0000256" key="1">
    <source>
        <dbReference type="ARBA" id="ARBA00022679"/>
    </source>
</evidence>
<sequence length="172" mass="19108">MAMNDEIRLQPLDLSVAPRMAELANNAKVWQQLRDMFPHLYSLDDATAFINSALAGQFGLVLGIWYGPEFAGTIGLVPQPDVYRRSAEIGYWLGEPYWGKGIATEAIRQIVAIGFSEQPELVRIFAGIFSSNPASMRVLAKNGFQLEGISPKAVFKNGVLLDEHRYGLLRTH</sequence>
<dbReference type="InterPro" id="IPR016181">
    <property type="entry name" value="Acyl_CoA_acyltransferase"/>
</dbReference>
<accession>I2GPE2</accession>
<dbReference type="Gene3D" id="3.40.630.30">
    <property type="match status" value="1"/>
</dbReference>
<evidence type="ECO:0000313" key="6">
    <source>
        <dbReference type="Proteomes" id="UP000009309"/>
    </source>
</evidence>
<dbReference type="EC" id="2.3.1.128" evidence="5"/>
<evidence type="ECO:0000256" key="3">
    <source>
        <dbReference type="ARBA" id="ARBA00038502"/>
    </source>
</evidence>
<dbReference type="SUPFAM" id="SSF55729">
    <property type="entry name" value="Acyl-CoA N-acyltransferases (Nat)"/>
    <property type="match status" value="1"/>
</dbReference>
<comment type="similarity">
    <text evidence="3">Belongs to the acetyltransferase family. RimJ subfamily.</text>
</comment>
<proteinExistence type="inferred from homology"/>
<dbReference type="PANTHER" id="PTHR43792">
    <property type="entry name" value="GNAT FAMILY, PUTATIVE (AFU_ORTHOLOGUE AFUA_3G00765)-RELATED-RELATED"/>
    <property type="match status" value="1"/>
</dbReference>
<dbReference type="Proteomes" id="UP000009309">
    <property type="component" value="Unassembled WGS sequence"/>
</dbReference>
<organism evidence="5 6">
    <name type="scientific">Fibrisoma limi BUZ 3</name>
    <dbReference type="NCBI Taxonomy" id="1185876"/>
    <lineage>
        <taxon>Bacteria</taxon>
        <taxon>Pseudomonadati</taxon>
        <taxon>Bacteroidota</taxon>
        <taxon>Cytophagia</taxon>
        <taxon>Cytophagales</taxon>
        <taxon>Spirosomataceae</taxon>
        <taxon>Fibrisoma</taxon>
    </lineage>
</organism>
<dbReference type="PROSITE" id="PS51186">
    <property type="entry name" value="GNAT"/>
    <property type="match status" value="1"/>
</dbReference>
<dbReference type="InterPro" id="IPR000182">
    <property type="entry name" value="GNAT_dom"/>
</dbReference>
<name>I2GPE2_9BACT</name>
<dbReference type="GO" id="GO:0016747">
    <property type="term" value="F:acyltransferase activity, transferring groups other than amino-acyl groups"/>
    <property type="evidence" value="ECO:0007669"/>
    <property type="project" value="InterPro"/>
</dbReference>
<feature type="domain" description="N-acetyltransferase" evidence="4">
    <location>
        <begin position="7"/>
        <end position="166"/>
    </location>
</feature>
<dbReference type="PANTHER" id="PTHR43792:SF8">
    <property type="entry name" value="[RIBOSOMAL PROTEIN US5]-ALANINE N-ACETYLTRANSFERASE"/>
    <property type="match status" value="1"/>
</dbReference>
<dbReference type="STRING" id="1185876.BN8_05056"/>
<evidence type="ECO:0000313" key="5">
    <source>
        <dbReference type="EMBL" id="CCH55770.1"/>
    </source>
</evidence>
<protein>
    <submittedName>
        <fullName evidence="5">GCN5-related N-acetyltransferase</fullName>
        <ecNumber evidence="5">2.3.1.128</ecNumber>
    </submittedName>
</protein>
<keyword evidence="1 5" id="KW-0808">Transferase</keyword>
<keyword evidence="6" id="KW-1185">Reference proteome</keyword>
<reference evidence="5 6" key="1">
    <citation type="journal article" date="2012" name="J. Bacteriol.">
        <title>Genome Sequence of the Filamentous Bacterium Fibrisoma limi BUZ 3T.</title>
        <authorList>
            <person name="Filippini M."/>
            <person name="Qi W."/>
            <person name="Jaenicke S."/>
            <person name="Goesmann A."/>
            <person name="Smits T.H."/>
            <person name="Bagheri H.C."/>
        </authorList>
    </citation>
    <scope>NUCLEOTIDE SEQUENCE [LARGE SCALE GENOMIC DNA]</scope>
    <source>
        <strain evidence="6">BUZ 3T</strain>
    </source>
</reference>
<dbReference type="eggNOG" id="COG1670">
    <property type="taxonomic scope" value="Bacteria"/>
</dbReference>
<gene>
    <name evidence="5" type="ORF">BN8_05056</name>
</gene>
<dbReference type="AlphaFoldDB" id="I2GPE2"/>
<dbReference type="Pfam" id="PF13302">
    <property type="entry name" value="Acetyltransf_3"/>
    <property type="match status" value="1"/>
</dbReference>
<comment type="caution">
    <text evidence="5">The sequence shown here is derived from an EMBL/GenBank/DDBJ whole genome shotgun (WGS) entry which is preliminary data.</text>
</comment>
<keyword evidence="2 5" id="KW-0012">Acyltransferase</keyword>